<proteinExistence type="predicted"/>
<accession>A0A395MU00</accession>
<dbReference type="EMBL" id="PXXK01000112">
    <property type="protein sequence ID" value="RFN51332.1"/>
    <property type="molecule type" value="Genomic_DNA"/>
</dbReference>
<dbReference type="Proteomes" id="UP000265631">
    <property type="component" value="Unassembled WGS sequence"/>
</dbReference>
<evidence type="ECO:0000313" key="2">
    <source>
        <dbReference type="EMBL" id="RFN51332.1"/>
    </source>
</evidence>
<dbReference type="AlphaFoldDB" id="A0A395MU00"/>
<protein>
    <submittedName>
        <fullName evidence="2">Uncharacterized protein</fullName>
    </submittedName>
</protein>
<comment type="caution">
    <text evidence="2">The sequence shown here is derived from an EMBL/GenBank/DDBJ whole genome shotgun (WGS) entry which is preliminary data.</text>
</comment>
<sequence length="203" mass="22832">MHFARILASLALISHTSAFRVPAGTTDGFYKVYLNAQGEEIHERVSDVKDHATSRAPAIAEAKVPGETALDKRQNGERYYSTHCGCGIELNHTNCDDAVQDLKNQMYDILWYLPAETAFYSIRDDVVAFSCNITPDSWYAQSAEFVTEILGWVTNECGWYIAGTGSFFTRQGGFFSTTYIGYMVWRNGVDFCHDSIRSDRSQC</sequence>
<name>A0A395MU00_9HYPO</name>
<organism evidence="2 3">
    <name type="scientific">Fusarium flagelliforme</name>
    <dbReference type="NCBI Taxonomy" id="2675880"/>
    <lineage>
        <taxon>Eukaryota</taxon>
        <taxon>Fungi</taxon>
        <taxon>Dikarya</taxon>
        <taxon>Ascomycota</taxon>
        <taxon>Pezizomycotina</taxon>
        <taxon>Sordariomycetes</taxon>
        <taxon>Hypocreomycetidae</taxon>
        <taxon>Hypocreales</taxon>
        <taxon>Nectriaceae</taxon>
        <taxon>Fusarium</taxon>
        <taxon>Fusarium incarnatum-equiseti species complex</taxon>
    </lineage>
</organism>
<feature type="chain" id="PRO_5017192192" evidence="1">
    <location>
        <begin position="19"/>
        <end position="203"/>
    </location>
</feature>
<reference evidence="2 3" key="1">
    <citation type="journal article" date="2018" name="PLoS Pathog.">
        <title>Evolution of structural diversity of trichothecenes, a family of toxins produced by plant pathogenic and entomopathogenic fungi.</title>
        <authorList>
            <person name="Proctor R.H."/>
            <person name="McCormick S.P."/>
            <person name="Kim H.S."/>
            <person name="Cardoza R.E."/>
            <person name="Stanley A.M."/>
            <person name="Lindo L."/>
            <person name="Kelly A."/>
            <person name="Brown D.W."/>
            <person name="Lee T."/>
            <person name="Vaughan M.M."/>
            <person name="Alexander N.J."/>
            <person name="Busman M."/>
            <person name="Gutierrez S."/>
        </authorList>
    </citation>
    <scope>NUCLEOTIDE SEQUENCE [LARGE SCALE GENOMIC DNA]</scope>
    <source>
        <strain evidence="2 3">NRRL 13405</strain>
    </source>
</reference>
<keyword evidence="3" id="KW-1185">Reference proteome</keyword>
<evidence type="ECO:0000256" key="1">
    <source>
        <dbReference type="SAM" id="SignalP"/>
    </source>
</evidence>
<keyword evidence="1" id="KW-0732">Signal</keyword>
<feature type="signal peptide" evidence="1">
    <location>
        <begin position="1"/>
        <end position="18"/>
    </location>
</feature>
<evidence type="ECO:0000313" key="3">
    <source>
        <dbReference type="Proteomes" id="UP000265631"/>
    </source>
</evidence>
<gene>
    <name evidence="2" type="ORF">FIE12Z_4386</name>
</gene>
<dbReference type="STRING" id="2594813.A0A395MU00"/>